<comment type="similarity">
    <text evidence="2 10">Belongs to the activator 1 large subunit family.</text>
</comment>
<reference evidence="13" key="1">
    <citation type="journal article" date="2023" name="bioRxiv">
        <title>Scaffold-level genome assemblies of two parasitoid biocontrol wasps reveal the parthenogenesis mechanism and an associated novel virus.</title>
        <authorList>
            <person name="Inwood S."/>
            <person name="Skelly J."/>
            <person name="Guhlin J."/>
            <person name="Harrop T."/>
            <person name="Goldson S."/>
            <person name="Dearden P."/>
        </authorList>
    </citation>
    <scope>NUCLEOTIDE SEQUENCE</scope>
    <source>
        <strain evidence="13">Lincoln</strain>
        <tissue evidence="13">Whole body</tissue>
    </source>
</reference>
<dbReference type="Proteomes" id="UP001168972">
    <property type="component" value="Unassembled WGS sequence"/>
</dbReference>
<name>A0AA39L277_MICHY</name>
<feature type="region of interest" description="Disordered" evidence="11">
    <location>
        <begin position="1"/>
        <end position="88"/>
    </location>
</feature>
<dbReference type="Gene3D" id="1.10.8.60">
    <property type="match status" value="1"/>
</dbReference>
<dbReference type="GO" id="GO:0006260">
    <property type="term" value="P:DNA replication"/>
    <property type="evidence" value="ECO:0007669"/>
    <property type="project" value="UniProtKB-KW"/>
</dbReference>
<evidence type="ECO:0000256" key="3">
    <source>
        <dbReference type="ARBA" id="ARBA00020401"/>
    </source>
</evidence>
<dbReference type="AlphaFoldDB" id="A0AA39L277"/>
<dbReference type="Gene3D" id="1.20.272.10">
    <property type="match status" value="1"/>
</dbReference>
<feature type="compositionally biased region" description="Acidic residues" evidence="11">
    <location>
        <begin position="958"/>
        <end position="980"/>
    </location>
</feature>
<feature type="compositionally biased region" description="Polar residues" evidence="11">
    <location>
        <begin position="364"/>
        <end position="381"/>
    </location>
</feature>
<accession>A0AA39L277</accession>
<dbReference type="CDD" id="cd00009">
    <property type="entry name" value="AAA"/>
    <property type="match status" value="1"/>
</dbReference>
<keyword evidence="5 10" id="KW-0235">DNA replication</keyword>
<dbReference type="PROSITE" id="PS50172">
    <property type="entry name" value="BRCT"/>
    <property type="match status" value="1"/>
</dbReference>
<dbReference type="PANTHER" id="PTHR23389:SF6">
    <property type="entry name" value="REPLICATION FACTOR C SUBUNIT 1"/>
    <property type="match status" value="1"/>
</dbReference>
<protein>
    <recommendedName>
        <fullName evidence="3 10">Replication factor C subunit 1</fullName>
    </recommendedName>
</protein>
<comment type="subcellular location">
    <subcellularLocation>
        <location evidence="1 10">Nucleus</location>
    </subcellularLocation>
</comment>
<feature type="domain" description="BRCT" evidence="12">
    <location>
        <begin position="265"/>
        <end position="345"/>
    </location>
</feature>
<dbReference type="InterPro" id="IPR003959">
    <property type="entry name" value="ATPase_AAA_core"/>
</dbReference>
<organism evidence="13 14">
    <name type="scientific">Microctonus hyperodae</name>
    <name type="common">Parasitoid wasp</name>
    <dbReference type="NCBI Taxonomy" id="165561"/>
    <lineage>
        <taxon>Eukaryota</taxon>
        <taxon>Metazoa</taxon>
        <taxon>Ecdysozoa</taxon>
        <taxon>Arthropoda</taxon>
        <taxon>Hexapoda</taxon>
        <taxon>Insecta</taxon>
        <taxon>Pterygota</taxon>
        <taxon>Neoptera</taxon>
        <taxon>Endopterygota</taxon>
        <taxon>Hymenoptera</taxon>
        <taxon>Apocrita</taxon>
        <taxon>Ichneumonoidea</taxon>
        <taxon>Braconidae</taxon>
        <taxon>Euphorinae</taxon>
        <taxon>Microctonus</taxon>
    </lineage>
</organism>
<feature type="compositionally biased region" description="Basic and acidic residues" evidence="11">
    <location>
        <begin position="78"/>
        <end position="88"/>
    </location>
</feature>
<dbReference type="PANTHER" id="PTHR23389">
    <property type="entry name" value="CHROMOSOME TRANSMISSION FIDELITY FACTOR 18"/>
    <property type="match status" value="1"/>
</dbReference>
<proteinExistence type="inferred from homology"/>
<dbReference type="Pfam" id="PF08519">
    <property type="entry name" value="RFC1"/>
    <property type="match status" value="1"/>
</dbReference>
<dbReference type="SUPFAM" id="SSF52113">
    <property type="entry name" value="BRCT domain"/>
    <property type="match status" value="1"/>
</dbReference>
<evidence type="ECO:0000313" key="13">
    <source>
        <dbReference type="EMBL" id="KAK0182171.1"/>
    </source>
</evidence>
<evidence type="ECO:0000313" key="14">
    <source>
        <dbReference type="Proteomes" id="UP001168972"/>
    </source>
</evidence>
<dbReference type="GO" id="GO:0005634">
    <property type="term" value="C:nucleus"/>
    <property type="evidence" value="ECO:0007669"/>
    <property type="project" value="UniProtKB-SubCell"/>
</dbReference>
<dbReference type="InterPro" id="IPR027417">
    <property type="entry name" value="P-loop_NTPase"/>
</dbReference>
<evidence type="ECO:0000256" key="1">
    <source>
        <dbReference type="ARBA" id="ARBA00004123"/>
    </source>
</evidence>
<dbReference type="InterPro" id="IPR036420">
    <property type="entry name" value="BRCT_dom_sf"/>
</dbReference>
<feature type="compositionally biased region" description="Polar residues" evidence="11">
    <location>
        <begin position="188"/>
        <end position="199"/>
    </location>
</feature>
<dbReference type="GO" id="GO:0006281">
    <property type="term" value="P:DNA repair"/>
    <property type="evidence" value="ECO:0007669"/>
    <property type="project" value="InterPro"/>
</dbReference>
<evidence type="ECO:0000256" key="7">
    <source>
        <dbReference type="ARBA" id="ARBA00022840"/>
    </source>
</evidence>
<dbReference type="FunFam" id="3.40.50.300:FF:000395">
    <property type="entry name" value="Replication factor C subunit 1"/>
    <property type="match status" value="1"/>
</dbReference>
<feature type="compositionally biased region" description="Basic and acidic residues" evidence="11">
    <location>
        <begin position="200"/>
        <end position="216"/>
    </location>
</feature>
<dbReference type="InterPro" id="IPR012178">
    <property type="entry name" value="RFC1"/>
</dbReference>
<reference evidence="13" key="2">
    <citation type="submission" date="2023-03" db="EMBL/GenBank/DDBJ databases">
        <authorList>
            <person name="Inwood S.N."/>
            <person name="Skelly J.G."/>
            <person name="Guhlin J."/>
            <person name="Harrop T.W.R."/>
            <person name="Goldson S.G."/>
            <person name="Dearden P.K."/>
        </authorList>
    </citation>
    <scope>NUCLEOTIDE SEQUENCE</scope>
    <source>
        <strain evidence="13">Lincoln</strain>
        <tissue evidence="13">Whole body</tissue>
    </source>
</reference>
<dbReference type="FunFam" id="1.20.272.10:FF:000005">
    <property type="entry name" value="Replication factor C subunit 1"/>
    <property type="match status" value="1"/>
</dbReference>
<dbReference type="SMART" id="SM00382">
    <property type="entry name" value="AAA"/>
    <property type="match status" value="1"/>
</dbReference>
<dbReference type="SMART" id="SM00292">
    <property type="entry name" value="BRCT"/>
    <property type="match status" value="1"/>
</dbReference>
<dbReference type="SUPFAM" id="SSF52540">
    <property type="entry name" value="P-loop containing nucleoside triphosphate hydrolases"/>
    <property type="match status" value="1"/>
</dbReference>
<dbReference type="FunFam" id="3.40.50.10190:FF:000001">
    <property type="entry name" value="Replication factor C subunit 1"/>
    <property type="match status" value="1"/>
</dbReference>
<evidence type="ECO:0000256" key="5">
    <source>
        <dbReference type="ARBA" id="ARBA00022705"/>
    </source>
</evidence>
<dbReference type="Pfam" id="PF00533">
    <property type="entry name" value="BRCT"/>
    <property type="match status" value="1"/>
</dbReference>
<dbReference type="GO" id="GO:0003677">
    <property type="term" value="F:DNA binding"/>
    <property type="evidence" value="ECO:0007669"/>
    <property type="project" value="UniProtKB-KW"/>
</dbReference>
<dbReference type="EMBL" id="JAQQBR010000001">
    <property type="protein sequence ID" value="KAK0182171.1"/>
    <property type="molecule type" value="Genomic_DNA"/>
</dbReference>
<dbReference type="InterPro" id="IPR013725">
    <property type="entry name" value="DNA_replication_fac_RFC1_C"/>
</dbReference>
<feature type="compositionally biased region" description="Basic and acidic residues" evidence="11">
    <location>
        <begin position="162"/>
        <end position="187"/>
    </location>
</feature>
<feature type="region of interest" description="Disordered" evidence="11">
    <location>
        <begin position="145"/>
        <end position="229"/>
    </location>
</feature>
<dbReference type="InterPro" id="IPR003593">
    <property type="entry name" value="AAA+_ATPase"/>
</dbReference>
<keyword evidence="8" id="KW-0238">DNA-binding</keyword>
<dbReference type="Pfam" id="PF00004">
    <property type="entry name" value="AAA"/>
    <property type="match status" value="1"/>
</dbReference>
<dbReference type="GO" id="GO:0005663">
    <property type="term" value="C:DNA replication factor C complex"/>
    <property type="evidence" value="ECO:0007669"/>
    <property type="project" value="InterPro"/>
</dbReference>
<keyword evidence="7 10" id="KW-0067">ATP-binding</keyword>
<dbReference type="GO" id="GO:0005524">
    <property type="term" value="F:ATP binding"/>
    <property type="evidence" value="ECO:0007669"/>
    <property type="project" value="UniProtKB-UniRule"/>
</dbReference>
<feature type="compositionally biased region" description="Basic residues" evidence="11">
    <location>
        <begin position="45"/>
        <end position="60"/>
    </location>
</feature>
<evidence type="ECO:0000259" key="12">
    <source>
        <dbReference type="PROSITE" id="PS50172"/>
    </source>
</evidence>
<dbReference type="SUPFAM" id="SSF48019">
    <property type="entry name" value="post-AAA+ oligomerization domain-like"/>
    <property type="match status" value="1"/>
</dbReference>
<dbReference type="Gene3D" id="3.40.50.300">
    <property type="entry name" value="P-loop containing nucleotide triphosphate hydrolases"/>
    <property type="match status" value="1"/>
</dbReference>
<keyword evidence="6 10" id="KW-0547">Nucleotide-binding</keyword>
<gene>
    <name evidence="13" type="ORF">PV327_000333</name>
</gene>
<dbReference type="Gene3D" id="3.40.50.10190">
    <property type="entry name" value="BRCT domain"/>
    <property type="match status" value="1"/>
</dbReference>
<feature type="region of interest" description="Disordered" evidence="11">
    <location>
        <begin position="936"/>
        <end position="1027"/>
    </location>
</feature>
<evidence type="ECO:0000256" key="2">
    <source>
        <dbReference type="ARBA" id="ARBA00006116"/>
    </source>
</evidence>
<feature type="region of interest" description="Disordered" evidence="11">
    <location>
        <begin position="349"/>
        <end position="417"/>
    </location>
</feature>
<dbReference type="InterPro" id="IPR001357">
    <property type="entry name" value="BRCT_dom"/>
</dbReference>
<evidence type="ECO:0000256" key="11">
    <source>
        <dbReference type="SAM" id="MobiDB-lite"/>
    </source>
</evidence>
<evidence type="ECO:0000256" key="9">
    <source>
        <dbReference type="ARBA" id="ARBA00023242"/>
    </source>
</evidence>
<dbReference type="InterPro" id="IPR008921">
    <property type="entry name" value="DNA_pol3_clamp-load_cplx_C"/>
</dbReference>
<evidence type="ECO:0000256" key="6">
    <source>
        <dbReference type="ARBA" id="ARBA00022741"/>
    </source>
</evidence>
<evidence type="ECO:0000256" key="8">
    <source>
        <dbReference type="ARBA" id="ARBA00023125"/>
    </source>
</evidence>
<keyword evidence="9 10" id="KW-0539">Nucleus</keyword>
<evidence type="ECO:0000256" key="4">
    <source>
        <dbReference type="ARBA" id="ARBA00022553"/>
    </source>
</evidence>
<feature type="compositionally biased region" description="Basic and acidic residues" evidence="11">
    <location>
        <begin position="401"/>
        <end position="417"/>
    </location>
</feature>
<keyword evidence="14" id="KW-1185">Reference proteome</keyword>
<keyword evidence="4" id="KW-0597">Phosphoprotein</keyword>
<feature type="compositionally biased region" description="Polar residues" evidence="11">
    <location>
        <begin position="1"/>
        <end position="25"/>
    </location>
</feature>
<dbReference type="CDD" id="cd17752">
    <property type="entry name" value="BRCT_RFC1"/>
    <property type="match status" value="1"/>
</dbReference>
<comment type="caution">
    <text evidence="13">The sequence shown here is derived from an EMBL/GenBank/DDBJ whole genome shotgun (WGS) entry which is preliminary data.</text>
</comment>
<dbReference type="GO" id="GO:0003689">
    <property type="term" value="F:DNA clamp loader activity"/>
    <property type="evidence" value="ECO:0007669"/>
    <property type="project" value="UniProtKB-UniRule"/>
</dbReference>
<dbReference type="GO" id="GO:0016887">
    <property type="term" value="F:ATP hydrolysis activity"/>
    <property type="evidence" value="ECO:0007669"/>
    <property type="project" value="InterPro"/>
</dbReference>
<dbReference type="PIRSF" id="PIRSF036578">
    <property type="entry name" value="RFC1"/>
    <property type="match status" value="1"/>
</dbReference>
<sequence>MSQDIRSYFNLSGSKKPTKIVNSPVTKKRQAISSSDEEDSNKSGAKLKKSTKKPSARKGTTRALSDSDDEKIHKKPKSKTESLVKKTEKGLKPVTIDSIFGNKAIRRGDTLPVPKKLQDEEALIHDDDDFEATLRQVDMSEIDAMCAGGNTETQTTGKRKKNSSDVDNSPKKLKLDNNEEIENKNIDQSKTLNIKSKSITSHEKKPKLDIVIEKKPEKRKTSRNDEKTELIEEHIAKKKQHIEAYQAYLHRGGARNPGSKPIPTGSENCLAGLSFVVTGVMDSLEREELDELIEKYGGRVVKAVSKKTDYLVVGEPAGESKLAKARSYNIKQISEDELLEMIRTRPAKNSSQIIHSRSKKKKLSPTTAVNPASEELSSPIQKSPEKMELKSTKLVKSPENNIDKSPPEETKQKVVEKKITTPPESNLEIKSSTTIQKIGNNITKNDKVRVAYIGEAQALVEKYRPKSMKQIIGQHGDKSVAKKFYTWLRNWHKSQNSKVKPTKPSPWAKNDDGSFFKACLLSGPPGVGKTTTAQVVCSELGYDLLEFNASDTRSKRLLKEEISSLLSNTTVKGFYTINSESKMSSKPVLLMDEVDGMAGNEDRGGLQELISLIKSTEIPIVCICNDRNNPKMRTLSNYTFDLRFQKPRIEQIRGAMKSLCCKENIAITTENLDQLIMSTNQDIRQVINHLAMFVSGSQNNDQKNDKRVNKDLKLGPWDVVRKVFSAEEHKTMSIHDKSDLFFHDYNIAGLFVQENYLTVVPKCPKNEILQRIAGSADSLAMGDLVEKSIRNNGSWSMLPIQACYSSVIPGSLMSGYIGGQINFPSWLGRNSKTGKFDRLLQEITVHTRLVTGASKEAINIDYLKPLRDAILRPLVTEGNEGVEKALNTMNHYHLLRDDLDALVEVSLWPGERDPMQSIESKVKAAFTRAYNKSAVPTPFSMGAATKKKAGIEPQDSGFIDEAENYGESENDDEDNDDDNLDSDRMVKAKKVTSSKTAASTSKDKAPTRRGGGGKSAAKGRPGRGRGK</sequence>
<evidence type="ECO:0000256" key="10">
    <source>
        <dbReference type="PIRNR" id="PIRNR036578"/>
    </source>
</evidence>
<dbReference type="Pfam" id="PF25361">
    <property type="entry name" value="AAA_lid_RFC1"/>
    <property type="match status" value="1"/>
</dbReference>